<feature type="region of interest" description="Disordered" evidence="1">
    <location>
        <begin position="31"/>
        <end position="51"/>
    </location>
</feature>
<reference evidence="2 3" key="1">
    <citation type="submission" date="2012-10" db="EMBL/GenBank/DDBJ databases">
        <title>Genome sequence of Vibrio Cholerae HENC-02.</title>
        <authorList>
            <person name="Eppinger M."/>
            <person name="Hasan N.A."/>
            <person name="Sengamalay N."/>
            <person name="Hine E."/>
            <person name="Su Q."/>
            <person name="Daugherty S.C."/>
            <person name="Young S."/>
            <person name="Sadzewicz L."/>
            <person name="Tallon L."/>
            <person name="Cebula T.A."/>
            <person name="Ravel J."/>
            <person name="Colwell R.R."/>
        </authorList>
    </citation>
    <scope>NUCLEOTIDE SEQUENCE [LARGE SCALE GENOMIC DNA]</scope>
    <source>
        <strain evidence="2 3">HENC-02</strain>
    </source>
</reference>
<accession>A0A454CQY9</accession>
<dbReference type="EMBL" id="AJSR01002368">
    <property type="protein sequence ID" value="EKM28821.1"/>
    <property type="molecule type" value="Genomic_DNA"/>
</dbReference>
<sequence length="51" mass="5722">MPNIILLVLYIRRQAKSLMSPDEQELGALCRDDGKTEESVPQGKNNHANRA</sequence>
<comment type="caution">
    <text evidence="2">The sequence shown here is derived from an EMBL/GenBank/DDBJ whole genome shotgun (WGS) entry which is preliminary data.</text>
</comment>
<dbReference type="Proteomes" id="UP000008367">
    <property type="component" value="Unassembled WGS sequence"/>
</dbReference>
<evidence type="ECO:0000256" key="1">
    <source>
        <dbReference type="SAM" id="MobiDB-lite"/>
    </source>
</evidence>
<gene>
    <name evidence="2" type="ORF">VCHENC02_5317</name>
</gene>
<feature type="compositionally biased region" description="Polar residues" evidence="1">
    <location>
        <begin position="42"/>
        <end position="51"/>
    </location>
</feature>
<proteinExistence type="predicted"/>
<protein>
    <submittedName>
        <fullName evidence="2">Transposase</fullName>
    </submittedName>
</protein>
<evidence type="ECO:0000313" key="3">
    <source>
        <dbReference type="Proteomes" id="UP000008367"/>
    </source>
</evidence>
<evidence type="ECO:0000313" key="2">
    <source>
        <dbReference type="EMBL" id="EKM28821.1"/>
    </source>
</evidence>
<name>A0A454CQY9_VIBHA</name>
<dbReference type="AlphaFoldDB" id="A0A454CQY9"/>
<organism evidence="2 3">
    <name type="scientific">Vibrio harveyi</name>
    <name type="common">Beneckea harveyi</name>
    <dbReference type="NCBI Taxonomy" id="669"/>
    <lineage>
        <taxon>Bacteria</taxon>
        <taxon>Pseudomonadati</taxon>
        <taxon>Pseudomonadota</taxon>
        <taxon>Gammaproteobacteria</taxon>
        <taxon>Vibrionales</taxon>
        <taxon>Vibrionaceae</taxon>
        <taxon>Vibrio</taxon>
    </lineage>
</organism>